<dbReference type="AlphaFoldDB" id="A0A363ULE2"/>
<evidence type="ECO:0000313" key="2">
    <source>
        <dbReference type="Proteomes" id="UP000251800"/>
    </source>
</evidence>
<comment type="caution">
    <text evidence="1">The sequence shown here is derived from an EMBL/GenBank/DDBJ whole genome shotgun (WGS) entry which is preliminary data.</text>
</comment>
<dbReference type="Proteomes" id="UP000251800">
    <property type="component" value="Unassembled WGS sequence"/>
</dbReference>
<organism evidence="1 2">
    <name type="scientific">Abyssibacter profundi</name>
    <dbReference type="NCBI Taxonomy" id="2182787"/>
    <lineage>
        <taxon>Bacteria</taxon>
        <taxon>Pseudomonadati</taxon>
        <taxon>Pseudomonadota</taxon>
        <taxon>Gammaproteobacteria</taxon>
        <taxon>Chromatiales</taxon>
        <taxon>Oceanococcaceae</taxon>
        <taxon>Abyssibacter</taxon>
    </lineage>
</organism>
<accession>A0A363ULE2</accession>
<keyword evidence="2" id="KW-1185">Reference proteome</keyword>
<sequence length="496" mass="53758">MGVCVLGLTSVVSAQEYHYWTNQFGTRSALMGGAMVAGVRDTSATYYNPAGLAYVPDLTLSINADAYQVRSISIEDGAETGRPLESSQPGSVPLLLSGTVLFNDVKLGYSVLARQSGGSQMSERLQFSQDLLYGGRTVDMPGGNSQPAFGEQSSGQLEDYRGQMSYSSNLSEYWAGLSYGTLLSDRWSVGATAYAAYRSQSSLIAQTARAANQVTHVAATQAYNRAVEFQNLRALLKLGVAADWEWIKAGLTLTTPSVSLSGSGSSSLVFSDINNPIQANNGDQLLDGRQDNLDAEYENPMSVAFGLEFLLGQTRLALAAEWFDKVDPYTVVDARSENLVLGNANTPVDADEVLEVRDRARSVTNFAIGIEQRVSNRYTLYVSARTDKSAFDRAPNDPSLFLNNNNYDMGITTWDNNNITVGFSRTSEKSLLSVGLSYTFANESDYQRFSSVRPFNQGGSSSSFFLVPTPGEFGGDETDVSASTVSFLIGWTYFVK</sequence>
<dbReference type="EMBL" id="QEQK01000006">
    <property type="protein sequence ID" value="PWN56240.1"/>
    <property type="molecule type" value="Genomic_DNA"/>
</dbReference>
<name>A0A363ULE2_9GAMM</name>
<evidence type="ECO:0000313" key="1">
    <source>
        <dbReference type="EMBL" id="PWN56240.1"/>
    </source>
</evidence>
<proteinExistence type="predicted"/>
<reference evidence="1 2" key="1">
    <citation type="submission" date="2018-05" db="EMBL/GenBank/DDBJ databases">
        <title>Abyssibacter profundi OUC007T gen. nov., sp. nov, a marine bacterium isolated from seawater of the Mariana Trench.</title>
        <authorList>
            <person name="Zhou S."/>
        </authorList>
    </citation>
    <scope>NUCLEOTIDE SEQUENCE [LARGE SCALE GENOMIC DNA]</scope>
    <source>
        <strain evidence="1 2">OUC007</strain>
    </source>
</reference>
<dbReference type="SUPFAM" id="SSF56935">
    <property type="entry name" value="Porins"/>
    <property type="match status" value="1"/>
</dbReference>
<dbReference type="RefSeq" id="WP_109720011.1">
    <property type="nucleotide sequence ID" value="NZ_QEQK01000006.1"/>
</dbReference>
<dbReference type="Gene3D" id="2.40.160.60">
    <property type="entry name" value="Outer membrane protein transport protein (OMPP1/FadL/TodX)"/>
    <property type="match status" value="1"/>
</dbReference>
<dbReference type="OrthoDB" id="5385495at2"/>
<protein>
    <recommendedName>
        <fullName evidence="3">Aromatic hydrocarbon degradation protein</fullName>
    </recommendedName>
</protein>
<gene>
    <name evidence="1" type="ORF">DEH80_08180</name>
</gene>
<evidence type="ECO:0008006" key="3">
    <source>
        <dbReference type="Google" id="ProtNLM"/>
    </source>
</evidence>